<sequence length="848" mass="92466">MPERARRIYPQQRVYAVATVVFGLIAAVLWVIAVPLYHRPVSHSSLMIGGALLILAFATTETLSLRIEVRKETFLVSLSELASIYGLIILPGWVVGVAHVVASVIVFRLRRDNWRAVRINFVVIAVESGVGAIIAAGLPIGWDQHNHPILGAAVGGVVAAMVSSQAVWATYSFMGTPEPFVRMLTRSLVAACSCAIFALVAYTLCNTTPQPTGYILCAGLGALIIVLYRTYAKFLRQHTDLSRMYSFGRNVAEVGSSASDWHGLIEQVRDQLNAKVALVHLNEPTSGFQTLSVGSDGVLSELPPEPLDPLLALATRDGRAQVSSDRTADKSLLAALRARDAWDVLVVPLRSGDRDRGYLEVRDRLSRWGRFRENDLTLLETLASHFATALDNMRLLETLRHEAYHDEITGLLNWRGLAGELESSMATGSISAVMLVQLDILPEVNNAIGHDRGEQLLSAAGLRLVAALGQERLVAHIESDRFAVLIPSTPEGHLLDRASDLLTVVGRPYALDGIEVEPHAHAGIAHVAVAGGVDGGASAVEDVSTLLQRAEMALMAAQSSDEPIRTYGASMGQVFRRRFQLVTQFRKAVEDGLITVHYQPKLSLSDRELAGVEALVRWTHPEFGPVSPSEFVEAIEATGSIDTLLRHVLEIVLAQVAEWRRRNMKISAAVNLSVRNLSGPNFPQVIRAALDAHGVPPELLTFEITESSVMADPERSLPILRELHSMGIRLSVDDFGTGYSSLAYLRRLPIDEIKIDKSFVQGMVTDLSDHAIVRAIIDLGHSLGLRVIAEGVEEEAARDALRALHCDEMQGFLLARPMPIEKLEAWLASRTVRTKAVGTAPQMLRLVG</sequence>
<gene>
    <name evidence="4" type="ORF">SAMN04515671_2504</name>
</gene>
<evidence type="ECO:0000256" key="1">
    <source>
        <dbReference type="SAM" id="Phobius"/>
    </source>
</evidence>
<dbReference type="InterPro" id="IPR000160">
    <property type="entry name" value="GGDEF_dom"/>
</dbReference>
<dbReference type="STRING" id="1090615.SAMN04515671_2504"/>
<feature type="transmembrane region" description="Helical" evidence="1">
    <location>
        <begin position="84"/>
        <end position="107"/>
    </location>
</feature>
<dbReference type="InterPro" id="IPR043128">
    <property type="entry name" value="Rev_trsase/Diguanyl_cyclase"/>
</dbReference>
<protein>
    <submittedName>
        <fullName evidence="4">Diguanylate cyclase (GGDEF) domain-containing protein</fullName>
    </submittedName>
</protein>
<dbReference type="SMART" id="SM00052">
    <property type="entry name" value="EAL"/>
    <property type="match status" value="1"/>
</dbReference>
<evidence type="ECO:0000259" key="2">
    <source>
        <dbReference type="PROSITE" id="PS50883"/>
    </source>
</evidence>
<dbReference type="SUPFAM" id="SSF55781">
    <property type="entry name" value="GAF domain-like"/>
    <property type="match status" value="1"/>
</dbReference>
<dbReference type="PANTHER" id="PTHR33121:SF71">
    <property type="entry name" value="OXYGEN SENSOR PROTEIN DOSP"/>
    <property type="match status" value="1"/>
</dbReference>
<dbReference type="OrthoDB" id="23692at2"/>
<dbReference type="InterPro" id="IPR029016">
    <property type="entry name" value="GAF-like_dom_sf"/>
</dbReference>
<dbReference type="InterPro" id="IPR029787">
    <property type="entry name" value="Nucleotide_cyclase"/>
</dbReference>
<dbReference type="Pfam" id="PF00563">
    <property type="entry name" value="EAL"/>
    <property type="match status" value="1"/>
</dbReference>
<organism evidence="4 5">
    <name type="scientific">Nakamurella panacisegetis</name>
    <dbReference type="NCBI Taxonomy" id="1090615"/>
    <lineage>
        <taxon>Bacteria</taxon>
        <taxon>Bacillati</taxon>
        <taxon>Actinomycetota</taxon>
        <taxon>Actinomycetes</taxon>
        <taxon>Nakamurellales</taxon>
        <taxon>Nakamurellaceae</taxon>
        <taxon>Nakamurella</taxon>
    </lineage>
</organism>
<dbReference type="PROSITE" id="PS50883">
    <property type="entry name" value="EAL"/>
    <property type="match status" value="1"/>
</dbReference>
<dbReference type="PANTHER" id="PTHR33121">
    <property type="entry name" value="CYCLIC DI-GMP PHOSPHODIESTERASE PDEF"/>
    <property type="match status" value="1"/>
</dbReference>
<feature type="domain" description="EAL" evidence="2">
    <location>
        <begin position="578"/>
        <end position="831"/>
    </location>
</feature>
<dbReference type="SUPFAM" id="SSF55073">
    <property type="entry name" value="Nucleotide cyclase"/>
    <property type="match status" value="1"/>
</dbReference>
<dbReference type="EMBL" id="LT629710">
    <property type="protein sequence ID" value="SDO96626.1"/>
    <property type="molecule type" value="Genomic_DNA"/>
</dbReference>
<dbReference type="Pfam" id="PF13185">
    <property type="entry name" value="GAF_2"/>
    <property type="match status" value="1"/>
</dbReference>
<evidence type="ECO:0000313" key="4">
    <source>
        <dbReference type="EMBL" id="SDO96626.1"/>
    </source>
</evidence>
<feature type="transmembrane region" description="Helical" evidence="1">
    <location>
        <begin position="14"/>
        <end position="34"/>
    </location>
</feature>
<dbReference type="InterPro" id="IPR003018">
    <property type="entry name" value="GAF"/>
</dbReference>
<dbReference type="CDD" id="cd01949">
    <property type="entry name" value="GGDEF"/>
    <property type="match status" value="1"/>
</dbReference>
<dbReference type="SUPFAM" id="SSF141868">
    <property type="entry name" value="EAL domain-like"/>
    <property type="match status" value="1"/>
</dbReference>
<dbReference type="Gene3D" id="3.30.70.270">
    <property type="match status" value="1"/>
</dbReference>
<dbReference type="CDD" id="cd01948">
    <property type="entry name" value="EAL"/>
    <property type="match status" value="1"/>
</dbReference>
<feature type="transmembrane region" description="Helical" evidence="1">
    <location>
        <begin position="148"/>
        <end position="171"/>
    </location>
</feature>
<dbReference type="NCBIfam" id="TIGR00254">
    <property type="entry name" value="GGDEF"/>
    <property type="match status" value="1"/>
</dbReference>
<dbReference type="PROSITE" id="PS50887">
    <property type="entry name" value="GGDEF"/>
    <property type="match status" value="1"/>
</dbReference>
<keyword evidence="1" id="KW-1133">Transmembrane helix</keyword>
<evidence type="ECO:0000259" key="3">
    <source>
        <dbReference type="PROSITE" id="PS50887"/>
    </source>
</evidence>
<dbReference type="Proteomes" id="UP000198741">
    <property type="component" value="Chromosome I"/>
</dbReference>
<dbReference type="Pfam" id="PF00990">
    <property type="entry name" value="GGDEF"/>
    <property type="match status" value="1"/>
</dbReference>
<dbReference type="AlphaFoldDB" id="A0A1H0NVS8"/>
<name>A0A1H0NVS8_9ACTN</name>
<dbReference type="GO" id="GO:0071111">
    <property type="term" value="F:cyclic-guanylate-specific phosphodiesterase activity"/>
    <property type="evidence" value="ECO:0007669"/>
    <property type="project" value="InterPro"/>
</dbReference>
<dbReference type="SMART" id="SM00267">
    <property type="entry name" value="GGDEF"/>
    <property type="match status" value="1"/>
</dbReference>
<dbReference type="RefSeq" id="WP_157695383.1">
    <property type="nucleotide sequence ID" value="NZ_LT629710.1"/>
</dbReference>
<feature type="transmembrane region" description="Helical" evidence="1">
    <location>
        <begin position="119"/>
        <end position="142"/>
    </location>
</feature>
<dbReference type="Gene3D" id="3.20.20.450">
    <property type="entry name" value="EAL domain"/>
    <property type="match status" value="1"/>
</dbReference>
<accession>A0A1H0NVS8</accession>
<keyword evidence="1" id="KW-0472">Membrane</keyword>
<dbReference type="InterPro" id="IPR035919">
    <property type="entry name" value="EAL_sf"/>
</dbReference>
<dbReference type="InterPro" id="IPR001633">
    <property type="entry name" value="EAL_dom"/>
</dbReference>
<keyword evidence="5" id="KW-1185">Reference proteome</keyword>
<dbReference type="Gene3D" id="3.30.450.40">
    <property type="match status" value="1"/>
</dbReference>
<reference evidence="4 5" key="1">
    <citation type="submission" date="2016-10" db="EMBL/GenBank/DDBJ databases">
        <authorList>
            <person name="de Groot N.N."/>
        </authorList>
    </citation>
    <scope>NUCLEOTIDE SEQUENCE [LARGE SCALE GENOMIC DNA]</scope>
    <source>
        <strain evidence="5">P4-7,KCTC 19426,CECT 7604</strain>
    </source>
</reference>
<dbReference type="SMART" id="SM00065">
    <property type="entry name" value="GAF"/>
    <property type="match status" value="1"/>
</dbReference>
<feature type="transmembrane region" description="Helical" evidence="1">
    <location>
        <begin position="210"/>
        <end position="228"/>
    </location>
</feature>
<feature type="transmembrane region" description="Helical" evidence="1">
    <location>
        <begin position="46"/>
        <end position="64"/>
    </location>
</feature>
<evidence type="ECO:0000313" key="5">
    <source>
        <dbReference type="Proteomes" id="UP000198741"/>
    </source>
</evidence>
<dbReference type="InterPro" id="IPR050706">
    <property type="entry name" value="Cyclic-di-GMP_PDE-like"/>
</dbReference>
<keyword evidence="1" id="KW-0812">Transmembrane</keyword>
<feature type="transmembrane region" description="Helical" evidence="1">
    <location>
        <begin position="183"/>
        <end position="204"/>
    </location>
</feature>
<feature type="domain" description="GGDEF" evidence="3">
    <location>
        <begin position="429"/>
        <end position="577"/>
    </location>
</feature>
<proteinExistence type="predicted"/>